<reference evidence="2" key="2">
    <citation type="journal article" date="2020" name="Nat. Commun.">
        <title>Large-scale genome sequencing of mycorrhizal fungi provides insights into the early evolution of symbiotic traits.</title>
        <authorList>
            <person name="Miyauchi S."/>
            <person name="Kiss E."/>
            <person name="Kuo A."/>
            <person name="Drula E."/>
            <person name="Kohler A."/>
            <person name="Sanchez-Garcia M."/>
            <person name="Morin E."/>
            <person name="Andreopoulos B."/>
            <person name="Barry K.W."/>
            <person name="Bonito G."/>
            <person name="Buee M."/>
            <person name="Carver A."/>
            <person name="Chen C."/>
            <person name="Cichocki N."/>
            <person name="Clum A."/>
            <person name="Culley D."/>
            <person name="Crous P.W."/>
            <person name="Fauchery L."/>
            <person name="Girlanda M."/>
            <person name="Hayes R.D."/>
            <person name="Keri Z."/>
            <person name="LaButti K."/>
            <person name="Lipzen A."/>
            <person name="Lombard V."/>
            <person name="Magnuson J."/>
            <person name="Maillard F."/>
            <person name="Murat C."/>
            <person name="Nolan M."/>
            <person name="Ohm R.A."/>
            <person name="Pangilinan J."/>
            <person name="Pereira M.F."/>
            <person name="Perotto S."/>
            <person name="Peter M."/>
            <person name="Pfister S."/>
            <person name="Riley R."/>
            <person name="Sitrit Y."/>
            <person name="Stielow J.B."/>
            <person name="Szollosi G."/>
            <person name="Zifcakova L."/>
            <person name="Stursova M."/>
            <person name="Spatafora J.W."/>
            <person name="Tedersoo L."/>
            <person name="Vaario L.M."/>
            <person name="Yamada A."/>
            <person name="Yan M."/>
            <person name="Wang P."/>
            <person name="Xu J."/>
            <person name="Bruns T."/>
            <person name="Baldrian P."/>
            <person name="Vilgalys R."/>
            <person name="Dunand C."/>
            <person name="Henrissat B."/>
            <person name="Grigoriev I.V."/>
            <person name="Hibbett D."/>
            <person name="Nagy L.G."/>
            <person name="Martin F.M."/>
        </authorList>
    </citation>
    <scope>NUCLEOTIDE SEQUENCE</scope>
    <source>
        <strain evidence="2">BED1</strain>
    </source>
</reference>
<dbReference type="SMART" id="SM00256">
    <property type="entry name" value="FBOX"/>
    <property type="match status" value="1"/>
</dbReference>
<gene>
    <name evidence="2" type="ORF">L210DRAFT_3536267</name>
</gene>
<evidence type="ECO:0000259" key="1">
    <source>
        <dbReference type="PROSITE" id="PS50181"/>
    </source>
</evidence>
<dbReference type="EMBL" id="WHUW01000009">
    <property type="protein sequence ID" value="KAF8442302.1"/>
    <property type="molecule type" value="Genomic_DNA"/>
</dbReference>
<evidence type="ECO:0000313" key="3">
    <source>
        <dbReference type="Proteomes" id="UP001194468"/>
    </source>
</evidence>
<sequence length="293" mass="33780">MNTTVDSVNVIHHILSLLSPCEIVRVRQVSKKFRDLTHSHDLWKEVYANARFPRPPGPFSWQSTQYLERTLVHTLSKIWTSQPPKMLSRTLTNRKGRDYIWTVVFGRWCIFLEGNKIQCHDIDSDTFHSLYKGIAYPSSWFTANMASTADINGHRQSELRRLLAFRVNDDGFSEPESIALTRIESQELDAWQFGDSFHGSTPFITVRRYHPCLILDLLYLAATWYNNVILTRTHVISVWMYTTSGPSFDATVLIQAFVVPDSAIPHDLIPLLDWSISDFFMLPPSHPLQNKAI</sequence>
<comment type="caution">
    <text evidence="2">The sequence shown here is derived from an EMBL/GenBank/DDBJ whole genome shotgun (WGS) entry which is preliminary data.</text>
</comment>
<dbReference type="InterPro" id="IPR036047">
    <property type="entry name" value="F-box-like_dom_sf"/>
</dbReference>
<dbReference type="InterPro" id="IPR001810">
    <property type="entry name" value="F-box_dom"/>
</dbReference>
<dbReference type="CDD" id="cd09917">
    <property type="entry name" value="F-box_SF"/>
    <property type="match status" value="1"/>
</dbReference>
<evidence type="ECO:0000313" key="2">
    <source>
        <dbReference type="EMBL" id="KAF8442302.1"/>
    </source>
</evidence>
<dbReference type="SUPFAM" id="SSF81383">
    <property type="entry name" value="F-box domain"/>
    <property type="match status" value="1"/>
</dbReference>
<dbReference type="PROSITE" id="PS50181">
    <property type="entry name" value="FBOX"/>
    <property type="match status" value="1"/>
</dbReference>
<reference evidence="2" key="1">
    <citation type="submission" date="2019-10" db="EMBL/GenBank/DDBJ databases">
        <authorList>
            <consortium name="DOE Joint Genome Institute"/>
            <person name="Kuo A."/>
            <person name="Miyauchi S."/>
            <person name="Kiss E."/>
            <person name="Drula E."/>
            <person name="Kohler A."/>
            <person name="Sanchez-Garcia M."/>
            <person name="Andreopoulos B."/>
            <person name="Barry K.W."/>
            <person name="Bonito G."/>
            <person name="Buee M."/>
            <person name="Carver A."/>
            <person name="Chen C."/>
            <person name="Cichocki N."/>
            <person name="Clum A."/>
            <person name="Culley D."/>
            <person name="Crous P.W."/>
            <person name="Fauchery L."/>
            <person name="Girlanda M."/>
            <person name="Hayes R."/>
            <person name="Keri Z."/>
            <person name="LaButti K."/>
            <person name="Lipzen A."/>
            <person name="Lombard V."/>
            <person name="Magnuson J."/>
            <person name="Maillard F."/>
            <person name="Morin E."/>
            <person name="Murat C."/>
            <person name="Nolan M."/>
            <person name="Ohm R."/>
            <person name="Pangilinan J."/>
            <person name="Pereira M."/>
            <person name="Perotto S."/>
            <person name="Peter M."/>
            <person name="Riley R."/>
            <person name="Sitrit Y."/>
            <person name="Stielow B."/>
            <person name="Szollosi G."/>
            <person name="Zifcakova L."/>
            <person name="Stursova M."/>
            <person name="Spatafora J.W."/>
            <person name="Tedersoo L."/>
            <person name="Vaario L.-M."/>
            <person name="Yamada A."/>
            <person name="Yan M."/>
            <person name="Wang P."/>
            <person name="Xu J."/>
            <person name="Bruns T."/>
            <person name="Baldrian P."/>
            <person name="Vilgalys R."/>
            <person name="Henrissat B."/>
            <person name="Grigoriev I.V."/>
            <person name="Hibbett D."/>
            <person name="Nagy L.G."/>
            <person name="Martin F.M."/>
        </authorList>
    </citation>
    <scope>NUCLEOTIDE SEQUENCE</scope>
    <source>
        <strain evidence="2">BED1</strain>
    </source>
</reference>
<keyword evidence="3" id="KW-1185">Reference proteome</keyword>
<name>A0AAD4BX40_BOLED</name>
<dbReference type="Pfam" id="PF12937">
    <property type="entry name" value="F-box-like"/>
    <property type="match status" value="1"/>
</dbReference>
<accession>A0AAD4BX40</accession>
<organism evidence="2 3">
    <name type="scientific">Boletus edulis BED1</name>
    <dbReference type="NCBI Taxonomy" id="1328754"/>
    <lineage>
        <taxon>Eukaryota</taxon>
        <taxon>Fungi</taxon>
        <taxon>Dikarya</taxon>
        <taxon>Basidiomycota</taxon>
        <taxon>Agaricomycotina</taxon>
        <taxon>Agaricomycetes</taxon>
        <taxon>Agaricomycetidae</taxon>
        <taxon>Boletales</taxon>
        <taxon>Boletineae</taxon>
        <taxon>Boletaceae</taxon>
        <taxon>Boletoideae</taxon>
        <taxon>Boletus</taxon>
    </lineage>
</organism>
<feature type="domain" description="F-box" evidence="1">
    <location>
        <begin position="1"/>
        <end position="46"/>
    </location>
</feature>
<dbReference type="AlphaFoldDB" id="A0AAD4BX40"/>
<protein>
    <recommendedName>
        <fullName evidence="1">F-box domain-containing protein</fullName>
    </recommendedName>
</protein>
<dbReference type="Proteomes" id="UP001194468">
    <property type="component" value="Unassembled WGS sequence"/>
</dbReference>
<proteinExistence type="predicted"/>
<dbReference type="Gene3D" id="1.20.1280.50">
    <property type="match status" value="1"/>
</dbReference>